<accession>A0A4R3URB5</accession>
<evidence type="ECO:0000259" key="1">
    <source>
        <dbReference type="Pfam" id="PF09836"/>
    </source>
</evidence>
<dbReference type="EMBL" id="SMBU01000019">
    <property type="protein sequence ID" value="TCU93230.1"/>
    <property type="molecule type" value="Genomic_DNA"/>
</dbReference>
<organism evidence="2 3">
    <name type="scientific">Roseateles saccharophilus</name>
    <name type="common">Pseudomonas saccharophila</name>
    <dbReference type="NCBI Taxonomy" id="304"/>
    <lineage>
        <taxon>Bacteria</taxon>
        <taxon>Pseudomonadati</taxon>
        <taxon>Pseudomonadota</taxon>
        <taxon>Betaproteobacteria</taxon>
        <taxon>Burkholderiales</taxon>
        <taxon>Sphaerotilaceae</taxon>
        <taxon>Roseateles</taxon>
    </lineage>
</organism>
<dbReference type="RefSeq" id="WP_165917593.1">
    <property type="nucleotide sequence ID" value="NZ_CBCSGL010000017.1"/>
</dbReference>
<comment type="caution">
    <text evidence="2">The sequence shown here is derived from an EMBL/GenBank/DDBJ whole genome shotgun (WGS) entry which is preliminary data.</text>
</comment>
<keyword evidence="3" id="KW-1185">Reference proteome</keyword>
<evidence type="ECO:0000313" key="3">
    <source>
        <dbReference type="Proteomes" id="UP000295110"/>
    </source>
</evidence>
<dbReference type="GO" id="GO:0003677">
    <property type="term" value="F:DNA binding"/>
    <property type="evidence" value="ECO:0007669"/>
    <property type="project" value="UniProtKB-KW"/>
</dbReference>
<evidence type="ECO:0000313" key="2">
    <source>
        <dbReference type="EMBL" id="TCU93230.1"/>
    </source>
</evidence>
<keyword evidence="2" id="KW-0238">DNA-binding</keyword>
<proteinExistence type="predicted"/>
<protein>
    <submittedName>
        <fullName evidence="2">Putative DNA-binding protein</fullName>
    </submittedName>
</protein>
<feature type="domain" description="Putative DNA-binding" evidence="1">
    <location>
        <begin position="4"/>
        <end position="89"/>
    </location>
</feature>
<reference evidence="2 3" key="1">
    <citation type="submission" date="2019-03" db="EMBL/GenBank/DDBJ databases">
        <title>Genomic Encyclopedia of Type Strains, Phase IV (KMG-IV): sequencing the most valuable type-strain genomes for metagenomic binning, comparative biology and taxonomic classification.</title>
        <authorList>
            <person name="Goeker M."/>
        </authorList>
    </citation>
    <scope>NUCLEOTIDE SEQUENCE [LARGE SCALE GENOMIC DNA]</scope>
    <source>
        <strain evidence="2 3">DSM 654</strain>
    </source>
</reference>
<sequence length="232" mass="24389">MKAAQQALVDALLGRGEPPAGLSGGARGLTAYRGNVQALSAQALAVPFARLREALGEDEFAALAWSFWRAQPPVRGDLAQWGGALAGFLVEHAGEDSGLPDLARLDWALHQAERAADAELDAESLARLGDTPPEGLWLQLRPGVALLAQSGGPVLVWRQGWRGAWQALQAGEAAFMQALLGDVNLAAALEAAAVKGLAPEADFDFGAWLQAALHNAWLQGVRTAPTHRTTTP</sequence>
<dbReference type="InterPro" id="IPR018640">
    <property type="entry name" value="DUF2063"/>
</dbReference>
<dbReference type="Proteomes" id="UP000295110">
    <property type="component" value="Unassembled WGS sequence"/>
</dbReference>
<dbReference type="Pfam" id="PF09836">
    <property type="entry name" value="DUF2063"/>
    <property type="match status" value="1"/>
</dbReference>
<dbReference type="AlphaFoldDB" id="A0A4R3URB5"/>
<gene>
    <name evidence="2" type="ORF">EV671_101928</name>
</gene>
<name>A0A4R3URB5_ROSSA</name>